<organism evidence="2">
    <name type="scientific">Chrysotila carterae</name>
    <name type="common">Marine alga</name>
    <name type="synonym">Syracosphaera carterae</name>
    <dbReference type="NCBI Taxonomy" id="13221"/>
    <lineage>
        <taxon>Eukaryota</taxon>
        <taxon>Haptista</taxon>
        <taxon>Haptophyta</taxon>
        <taxon>Prymnesiophyceae</taxon>
        <taxon>Isochrysidales</taxon>
        <taxon>Isochrysidaceae</taxon>
        <taxon>Chrysotila</taxon>
    </lineage>
</organism>
<reference evidence="2" key="1">
    <citation type="submission" date="2021-01" db="EMBL/GenBank/DDBJ databases">
        <authorList>
            <person name="Corre E."/>
            <person name="Pelletier E."/>
            <person name="Niang G."/>
            <person name="Scheremetjew M."/>
            <person name="Finn R."/>
            <person name="Kale V."/>
            <person name="Holt S."/>
            <person name="Cochrane G."/>
            <person name="Meng A."/>
            <person name="Brown T."/>
            <person name="Cohen L."/>
        </authorList>
    </citation>
    <scope>NUCLEOTIDE SEQUENCE</scope>
    <source>
        <strain evidence="2">CCMP645</strain>
    </source>
</reference>
<name>A0A7S4BHP5_CHRCT</name>
<feature type="region of interest" description="Disordered" evidence="1">
    <location>
        <begin position="222"/>
        <end position="274"/>
    </location>
</feature>
<proteinExistence type="predicted"/>
<dbReference type="PANTHER" id="PTHR37948:SF1">
    <property type="entry name" value="BLL5189 PROTEIN"/>
    <property type="match status" value="1"/>
</dbReference>
<evidence type="ECO:0000313" key="2">
    <source>
        <dbReference type="EMBL" id="CAE0766283.1"/>
    </source>
</evidence>
<evidence type="ECO:0000256" key="1">
    <source>
        <dbReference type="SAM" id="MobiDB-lite"/>
    </source>
</evidence>
<dbReference type="EMBL" id="HBIZ01029683">
    <property type="protein sequence ID" value="CAE0766283.1"/>
    <property type="molecule type" value="Transcribed_RNA"/>
</dbReference>
<dbReference type="AlphaFoldDB" id="A0A7S4BHP5"/>
<sequence>MAPPKARWVAAHTGKRDAKDRLERFADAPAHFRPNLTPAQMLRLGMHGGIYFNPKGGKPGIRYPRNKYPNGIPGVTIDEFPREWFDGVPKELYLSRKYSTSRNRYRVKSGLDQAGWESSGWIRDCDPRGWTQWYFRFFLGRRLDGEDERQISRWNGIAGEKGRWKQNLVAKCLRSGKAFDDESVSPVVRQTLLHWAYEINEADFEKGAKRVRTHGATYVPRTQLNSVMAPKKTAGKRSAATDADSSGSKKPAEKEEAGGESQRAKRARLRAEKS</sequence>
<gene>
    <name evidence="2" type="ORF">PCAR00345_LOCUS18895</name>
</gene>
<protein>
    <submittedName>
        <fullName evidence="2">Uncharacterized protein</fullName>
    </submittedName>
</protein>
<accession>A0A7S4BHP5</accession>
<dbReference type="PANTHER" id="PTHR37948">
    <property type="entry name" value="ZGC:113208"/>
    <property type="match status" value="1"/>
</dbReference>